<keyword evidence="2" id="KW-1185">Reference proteome</keyword>
<proteinExistence type="predicted"/>
<reference evidence="1 2" key="1">
    <citation type="journal article" date="2015" name="Sci. Rep.">
        <title>Chromosome-level genome map provides insights into diverse defense mechanisms in the medicinal fungus Ganoderma sinense.</title>
        <authorList>
            <person name="Zhu Y."/>
            <person name="Xu J."/>
            <person name="Sun C."/>
            <person name="Zhou S."/>
            <person name="Xu H."/>
            <person name="Nelson D.R."/>
            <person name="Qian J."/>
            <person name="Song J."/>
            <person name="Luo H."/>
            <person name="Xiang L."/>
            <person name="Li Y."/>
            <person name="Xu Z."/>
            <person name="Ji A."/>
            <person name="Wang L."/>
            <person name="Lu S."/>
            <person name="Hayward A."/>
            <person name="Sun W."/>
            <person name="Li X."/>
            <person name="Schwartz D.C."/>
            <person name="Wang Y."/>
            <person name="Chen S."/>
        </authorList>
    </citation>
    <scope>NUCLEOTIDE SEQUENCE [LARGE SCALE GENOMIC DNA]</scope>
    <source>
        <strain evidence="1 2">ZZ0214-1</strain>
    </source>
</reference>
<comment type="caution">
    <text evidence="1">The sequence shown here is derived from an EMBL/GenBank/DDBJ whole genome shotgun (WGS) entry which is preliminary data.</text>
</comment>
<gene>
    <name evidence="1" type="ORF">GSI_04473</name>
</gene>
<dbReference type="EMBL" id="AYKW01000008">
    <property type="protein sequence ID" value="PIL33024.1"/>
    <property type="molecule type" value="Genomic_DNA"/>
</dbReference>
<sequence>MDGRQLFPETHHHLVPHRHGISEAHLRGAFEGAGLGAFEMHDAATLKLPNVLKEVRTTWFVARGVKPL</sequence>
<evidence type="ECO:0000313" key="2">
    <source>
        <dbReference type="Proteomes" id="UP000230002"/>
    </source>
</evidence>
<evidence type="ECO:0000313" key="1">
    <source>
        <dbReference type="EMBL" id="PIL33024.1"/>
    </source>
</evidence>
<dbReference type="Proteomes" id="UP000230002">
    <property type="component" value="Unassembled WGS sequence"/>
</dbReference>
<name>A0A2G8SGW9_9APHY</name>
<accession>A0A2G8SGW9</accession>
<protein>
    <submittedName>
        <fullName evidence="1">Uncharacterized protein</fullName>
    </submittedName>
</protein>
<dbReference type="AlphaFoldDB" id="A0A2G8SGW9"/>
<organism evidence="1 2">
    <name type="scientific">Ganoderma sinense ZZ0214-1</name>
    <dbReference type="NCBI Taxonomy" id="1077348"/>
    <lineage>
        <taxon>Eukaryota</taxon>
        <taxon>Fungi</taxon>
        <taxon>Dikarya</taxon>
        <taxon>Basidiomycota</taxon>
        <taxon>Agaricomycotina</taxon>
        <taxon>Agaricomycetes</taxon>
        <taxon>Polyporales</taxon>
        <taxon>Polyporaceae</taxon>
        <taxon>Ganoderma</taxon>
    </lineage>
</organism>